<evidence type="ECO:0000256" key="1">
    <source>
        <dbReference type="SAM" id="Phobius"/>
    </source>
</evidence>
<dbReference type="EMBL" id="FOBB01000005">
    <property type="protein sequence ID" value="SEM60669.1"/>
    <property type="molecule type" value="Genomic_DNA"/>
</dbReference>
<organism evidence="2 3">
    <name type="scientific">Chitinophaga rupis</name>
    <dbReference type="NCBI Taxonomy" id="573321"/>
    <lineage>
        <taxon>Bacteria</taxon>
        <taxon>Pseudomonadati</taxon>
        <taxon>Bacteroidota</taxon>
        <taxon>Chitinophagia</taxon>
        <taxon>Chitinophagales</taxon>
        <taxon>Chitinophagaceae</taxon>
        <taxon>Chitinophaga</taxon>
    </lineage>
</organism>
<protein>
    <submittedName>
        <fullName evidence="2">Uncharacterized protein</fullName>
    </submittedName>
</protein>
<dbReference type="Proteomes" id="UP000198984">
    <property type="component" value="Unassembled WGS sequence"/>
</dbReference>
<keyword evidence="1" id="KW-0812">Transmembrane</keyword>
<name>A0A1H7ZT55_9BACT</name>
<evidence type="ECO:0000313" key="2">
    <source>
        <dbReference type="EMBL" id="SEM60669.1"/>
    </source>
</evidence>
<dbReference type="RefSeq" id="WP_089916347.1">
    <property type="nucleotide sequence ID" value="NZ_FOBB01000005.1"/>
</dbReference>
<dbReference type="OrthoDB" id="672994at2"/>
<evidence type="ECO:0000313" key="3">
    <source>
        <dbReference type="Proteomes" id="UP000198984"/>
    </source>
</evidence>
<reference evidence="2 3" key="1">
    <citation type="submission" date="2016-10" db="EMBL/GenBank/DDBJ databases">
        <authorList>
            <person name="de Groot N.N."/>
        </authorList>
    </citation>
    <scope>NUCLEOTIDE SEQUENCE [LARGE SCALE GENOMIC DNA]</scope>
    <source>
        <strain evidence="2 3">DSM 21039</strain>
    </source>
</reference>
<feature type="transmembrane region" description="Helical" evidence="1">
    <location>
        <begin position="31"/>
        <end position="52"/>
    </location>
</feature>
<proteinExistence type="predicted"/>
<keyword evidence="1" id="KW-0472">Membrane</keyword>
<gene>
    <name evidence="2" type="ORF">SAMN04488505_105168</name>
</gene>
<keyword evidence="1" id="KW-1133">Transmembrane helix</keyword>
<dbReference type="STRING" id="573321.SAMN04488505_105168"/>
<keyword evidence="3" id="KW-1185">Reference proteome</keyword>
<feature type="transmembrane region" description="Helical" evidence="1">
    <location>
        <begin position="128"/>
        <end position="148"/>
    </location>
</feature>
<feature type="transmembrane region" description="Helical" evidence="1">
    <location>
        <begin position="96"/>
        <end position="122"/>
    </location>
</feature>
<accession>A0A1H7ZT55</accession>
<dbReference type="AlphaFoldDB" id="A0A1H7ZT55"/>
<sequence length="170" mass="20431">MQNESNTIFDQDFLQETFVRRRQLMPLALKIYVWFYMLFSVYNVLTFIYINIQRWLDVLRYESFDKFLLLTIFTGLAFPVLRFLSNLFIWLERKSAILTGIIITVLHILYSCVSFVIIYNMFGRLDLMIWTVPLVLLEIPYLVLLLNIRKRWEQTGISGNEQEQHFKGLK</sequence>
<feature type="transmembrane region" description="Helical" evidence="1">
    <location>
        <begin position="67"/>
        <end position="84"/>
    </location>
</feature>